<evidence type="ECO:0000313" key="1">
    <source>
        <dbReference type="EMBL" id="ACZ87318.1"/>
    </source>
</evidence>
<accession>D2B1L6</accession>
<dbReference type="AlphaFoldDB" id="D2B1L6"/>
<proteinExistence type="predicted"/>
<dbReference type="HOGENOM" id="CLU_1748671_0_0_11"/>
<dbReference type="KEGG" id="sro:Sros_4448"/>
<protein>
    <recommendedName>
        <fullName evidence="3">Ribosomal protein L7/L12 C-terminal domain-containing protein</fullName>
    </recommendedName>
</protein>
<dbReference type="Proteomes" id="UP000002029">
    <property type="component" value="Chromosome"/>
</dbReference>
<sequence length="149" mass="15977">MLALSAVVITLIIGAAVTLLRRAPRRQNDPHPQLDASQLQWQATALITAGKVVPAIKLVREQTGLDLKNAKRYVDDLRAGRTPAPPYHHGATAAYPPTPLLPPGHGADLATRVRLLKTTGRSGQAVLLVRGETGMSEPDAQRFVDAIQT</sequence>
<evidence type="ECO:0000313" key="2">
    <source>
        <dbReference type="Proteomes" id="UP000002029"/>
    </source>
</evidence>
<keyword evidence="2" id="KW-1185">Reference proteome</keyword>
<reference evidence="1 2" key="1">
    <citation type="journal article" date="2010" name="Stand. Genomic Sci.">
        <title>Complete genome sequence of Streptosporangium roseum type strain (NI 9100).</title>
        <authorList>
            <person name="Nolan M."/>
            <person name="Sikorski J."/>
            <person name="Jando M."/>
            <person name="Lucas S."/>
            <person name="Lapidus A."/>
            <person name="Glavina Del Rio T."/>
            <person name="Chen F."/>
            <person name="Tice H."/>
            <person name="Pitluck S."/>
            <person name="Cheng J.F."/>
            <person name="Chertkov O."/>
            <person name="Sims D."/>
            <person name="Meincke L."/>
            <person name="Brettin T."/>
            <person name="Han C."/>
            <person name="Detter J.C."/>
            <person name="Bruce D."/>
            <person name="Goodwin L."/>
            <person name="Land M."/>
            <person name="Hauser L."/>
            <person name="Chang Y.J."/>
            <person name="Jeffries C.D."/>
            <person name="Ivanova N."/>
            <person name="Mavromatis K."/>
            <person name="Mikhailova N."/>
            <person name="Chen A."/>
            <person name="Palaniappan K."/>
            <person name="Chain P."/>
            <person name="Rohde M."/>
            <person name="Goker M."/>
            <person name="Bristow J."/>
            <person name="Eisen J.A."/>
            <person name="Markowitz V."/>
            <person name="Hugenholtz P."/>
            <person name="Kyrpides N.C."/>
            <person name="Klenk H.P."/>
        </authorList>
    </citation>
    <scope>NUCLEOTIDE SEQUENCE [LARGE SCALE GENOMIC DNA]</scope>
    <source>
        <strain evidence="2">ATCC 12428 / DSM 43021 / JCM 3005 / NI 9100</strain>
    </source>
</reference>
<dbReference type="EMBL" id="CP001814">
    <property type="protein sequence ID" value="ACZ87318.1"/>
    <property type="molecule type" value="Genomic_DNA"/>
</dbReference>
<name>D2B1L6_STRRD</name>
<dbReference type="InterPro" id="IPR014719">
    <property type="entry name" value="Ribosomal_bL12_C/ClpS-like"/>
</dbReference>
<dbReference type="eggNOG" id="ENOG5031ZVZ">
    <property type="taxonomic scope" value="Bacteria"/>
</dbReference>
<organism evidence="1 2">
    <name type="scientific">Streptosporangium roseum (strain ATCC 12428 / DSM 43021 / JCM 3005 / KCTC 9067 / NCIMB 10171 / NRRL 2505 / NI 9100)</name>
    <dbReference type="NCBI Taxonomy" id="479432"/>
    <lineage>
        <taxon>Bacteria</taxon>
        <taxon>Bacillati</taxon>
        <taxon>Actinomycetota</taxon>
        <taxon>Actinomycetes</taxon>
        <taxon>Streptosporangiales</taxon>
        <taxon>Streptosporangiaceae</taxon>
        <taxon>Streptosporangium</taxon>
    </lineage>
</organism>
<dbReference type="Gene3D" id="3.30.1390.10">
    <property type="match status" value="1"/>
</dbReference>
<dbReference type="STRING" id="479432.Sros_4448"/>
<gene>
    <name evidence="1" type="ordered locus">Sros_4448</name>
</gene>
<evidence type="ECO:0008006" key="3">
    <source>
        <dbReference type="Google" id="ProtNLM"/>
    </source>
</evidence>